<evidence type="ECO:0000313" key="3">
    <source>
        <dbReference type="Proteomes" id="UP000823882"/>
    </source>
</evidence>
<dbReference type="EMBL" id="DWWJ01000113">
    <property type="protein sequence ID" value="HJC41210.1"/>
    <property type="molecule type" value="Genomic_DNA"/>
</dbReference>
<dbReference type="AlphaFoldDB" id="A0A9D2P1K5"/>
<keyword evidence="1" id="KW-0175">Coiled coil</keyword>
<reference evidence="2" key="2">
    <citation type="submission" date="2021-04" db="EMBL/GenBank/DDBJ databases">
        <authorList>
            <person name="Gilroy R."/>
        </authorList>
    </citation>
    <scope>NUCLEOTIDE SEQUENCE</scope>
    <source>
        <strain evidence="2">CHK186-1790</strain>
    </source>
</reference>
<proteinExistence type="predicted"/>
<accession>A0A9D2P1K5</accession>
<organism evidence="2 3">
    <name type="scientific">Candidatus Intestinimonas pullistercoris</name>
    <dbReference type="NCBI Taxonomy" id="2838623"/>
    <lineage>
        <taxon>Bacteria</taxon>
        <taxon>Bacillati</taxon>
        <taxon>Bacillota</taxon>
        <taxon>Clostridia</taxon>
        <taxon>Eubacteriales</taxon>
        <taxon>Intestinimonas</taxon>
    </lineage>
</organism>
<name>A0A9D2P1K5_9FIRM</name>
<sequence length="76" mass="8565">PPEGGDSVEQDSLLTALRRLRVETGSLPCLGCGYDYHCSTKGCAILREAEQRIIRQAALIRRLQIERKQAREENPK</sequence>
<feature type="non-terminal residue" evidence="2">
    <location>
        <position position="1"/>
    </location>
</feature>
<reference evidence="2" key="1">
    <citation type="journal article" date="2021" name="PeerJ">
        <title>Extensive microbial diversity within the chicken gut microbiome revealed by metagenomics and culture.</title>
        <authorList>
            <person name="Gilroy R."/>
            <person name="Ravi A."/>
            <person name="Getino M."/>
            <person name="Pursley I."/>
            <person name="Horton D.L."/>
            <person name="Alikhan N.F."/>
            <person name="Baker D."/>
            <person name="Gharbi K."/>
            <person name="Hall N."/>
            <person name="Watson M."/>
            <person name="Adriaenssens E.M."/>
            <person name="Foster-Nyarko E."/>
            <person name="Jarju S."/>
            <person name="Secka A."/>
            <person name="Antonio M."/>
            <person name="Oren A."/>
            <person name="Chaudhuri R.R."/>
            <person name="La Ragione R."/>
            <person name="Hildebrand F."/>
            <person name="Pallen M.J."/>
        </authorList>
    </citation>
    <scope>NUCLEOTIDE SEQUENCE</scope>
    <source>
        <strain evidence="2">CHK186-1790</strain>
    </source>
</reference>
<gene>
    <name evidence="2" type="ORF">H9701_06625</name>
</gene>
<evidence type="ECO:0000313" key="2">
    <source>
        <dbReference type="EMBL" id="HJC41210.1"/>
    </source>
</evidence>
<dbReference type="Proteomes" id="UP000823882">
    <property type="component" value="Unassembled WGS sequence"/>
</dbReference>
<comment type="caution">
    <text evidence="2">The sequence shown here is derived from an EMBL/GenBank/DDBJ whole genome shotgun (WGS) entry which is preliminary data.</text>
</comment>
<evidence type="ECO:0000256" key="1">
    <source>
        <dbReference type="SAM" id="Coils"/>
    </source>
</evidence>
<protein>
    <submittedName>
        <fullName evidence="2">Uncharacterized protein</fullName>
    </submittedName>
</protein>
<feature type="coiled-coil region" evidence="1">
    <location>
        <begin position="46"/>
        <end position="73"/>
    </location>
</feature>